<keyword evidence="3" id="KW-1185">Reference proteome</keyword>
<name>A0A9X0DEZ5_9HELO</name>
<feature type="transmembrane region" description="Helical" evidence="1">
    <location>
        <begin position="125"/>
        <end position="150"/>
    </location>
</feature>
<feature type="transmembrane region" description="Helical" evidence="1">
    <location>
        <begin position="12"/>
        <end position="32"/>
    </location>
</feature>
<feature type="transmembrane region" description="Helical" evidence="1">
    <location>
        <begin position="44"/>
        <end position="67"/>
    </location>
</feature>
<comment type="caution">
    <text evidence="2">The sequence shown here is derived from an EMBL/GenBank/DDBJ whole genome shotgun (WGS) entry which is preliminary data.</text>
</comment>
<dbReference type="AlphaFoldDB" id="A0A9X0DEZ5"/>
<gene>
    <name evidence="2" type="ORF">OCU04_011641</name>
</gene>
<sequence length="195" mass="21908">MSLSNLISEWFFFYPTLPSFATFVLAARWILHAGPPPNTVKQDLIWLLPIETSLVYNTIALIFLSAYYTEEYVNCHLDIEHLLRLSVHKVACALNLTLVLGYPIWSGLKATTVIVEPLSNPAGVYSWYIFAMYALAALVVFFGIMAIVWLGSGVFGDLKKYKKGGANYLATAQTLEKSDWLGEWQDDVIFDGMKP</sequence>
<dbReference type="EMBL" id="JAPEIS010000014">
    <property type="protein sequence ID" value="KAJ8060030.1"/>
    <property type="molecule type" value="Genomic_DNA"/>
</dbReference>
<protein>
    <submittedName>
        <fullName evidence="2">Uncharacterized protein</fullName>
    </submittedName>
</protein>
<keyword evidence="1" id="KW-1133">Transmembrane helix</keyword>
<reference evidence="2" key="1">
    <citation type="submission" date="2022-11" db="EMBL/GenBank/DDBJ databases">
        <title>Genome Resource of Sclerotinia nivalis Strain SnTB1, a Plant Pathogen Isolated from American Ginseng.</title>
        <authorList>
            <person name="Fan S."/>
        </authorList>
    </citation>
    <scope>NUCLEOTIDE SEQUENCE</scope>
    <source>
        <strain evidence="2">SnTB1</strain>
    </source>
</reference>
<dbReference type="Proteomes" id="UP001152300">
    <property type="component" value="Unassembled WGS sequence"/>
</dbReference>
<keyword evidence="1" id="KW-0812">Transmembrane</keyword>
<accession>A0A9X0DEZ5</accession>
<evidence type="ECO:0000256" key="1">
    <source>
        <dbReference type="SAM" id="Phobius"/>
    </source>
</evidence>
<evidence type="ECO:0000313" key="2">
    <source>
        <dbReference type="EMBL" id="KAJ8060030.1"/>
    </source>
</evidence>
<proteinExistence type="predicted"/>
<dbReference type="OrthoDB" id="10445340at2759"/>
<evidence type="ECO:0000313" key="3">
    <source>
        <dbReference type="Proteomes" id="UP001152300"/>
    </source>
</evidence>
<organism evidence="2 3">
    <name type="scientific">Sclerotinia nivalis</name>
    <dbReference type="NCBI Taxonomy" id="352851"/>
    <lineage>
        <taxon>Eukaryota</taxon>
        <taxon>Fungi</taxon>
        <taxon>Dikarya</taxon>
        <taxon>Ascomycota</taxon>
        <taxon>Pezizomycotina</taxon>
        <taxon>Leotiomycetes</taxon>
        <taxon>Helotiales</taxon>
        <taxon>Sclerotiniaceae</taxon>
        <taxon>Sclerotinia</taxon>
    </lineage>
</organism>
<keyword evidence="1" id="KW-0472">Membrane</keyword>